<dbReference type="OrthoDB" id="9967248at2"/>
<sequence>MSENKEILERMATALETMTQATQNLVKQQEKIAEEVKGLSRSFAYWVDGHTCYEAGAGALVTPLVNINRNLRMLNEQAFKVLESQNLLDPQAKKELCNTLSGITSFTWYCGGSYDKSHKE</sequence>
<evidence type="ECO:0000313" key="1">
    <source>
        <dbReference type="EMBL" id="AFI05159.1"/>
    </source>
</evidence>
<dbReference type="AlphaFoldDB" id="I0EQE0"/>
<dbReference type="KEGG" id="hcm:HCD_00635"/>
<accession>I0EQE0</accession>
<keyword evidence="2" id="KW-1185">Reference proteome</keyword>
<dbReference type="RefSeq" id="WP_014658688.1">
    <property type="nucleotide sequence ID" value="NC_017735.1"/>
</dbReference>
<organism evidence="1 2">
    <name type="scientific">Helicobacter cetorum (strain ATCC BAA-540 / CCUG 52418 / MIT 99-5656)</name>
    <dbReference type="NCBI Taxonomy" id="1163745"/>
    <lineage>
        <taxon>Bacteria</taxon>
        <taxon>Pseudomonadati</taxon>
        <taxon>Campylobacterota</taxon>
        <taxon>Epsilonproteobacteria</taxon>
        <taxon>Campylobacterales</taxon>
        <taxon>Helicobacteraceae</taxon>
        <taxon>Helicobacter</taxon>
    </lineage>
</organism>
<dbReference type="STRING" id="1163745.HCD_00635"/>
<protein>
    <submittedName>
        <fullName evidence="1">Uncharacterized protein</fullName>
    </submittedName>
</protein>
<reference evidence="1 2" key="1">
    <citation type="journal article" date="2013" name="PLoS ONE">
        <title>Sequence Divergence and Conservation in Genomes ofHelicobacter cetorum Strains from a Dolphin and a Whale.</title>
        <authorList>
            <person name="Kersulyte D."/>
            <person name="Rossi M."/>
            <person name="Berg D.E."/>
        </authorList>
    </citation>
    <scope>NUCLEOTIDE SEQUENCE [LARGE SCALE GENOMIC DNA]</scope>
    <source>
        <strain evidence="1 2">MIT 99-5656</strain>
    </source>
</reference>
<dbReference type="EMBL" id="CP003481">
    <property type="protein sequence ID" value="AFI05159.1"/>
    <property type="molecule type" value="Genomic_DNA"/>
</dbReference>
<name>I0EQE0_HELCM</name>
<dbReference type="Proteomes" id="UP000005013">
    <property type="component" value="Chromosome"/>
</dbReference>
<evidence type="ECO:0000313" key="2">
    <source>
        <dbReference type="Proteomes" id="UP000005013"/>
    </source>
</evidence>
<dbReference type="PATRIC" id="fig|1163745.3.peg.136"/>
<dbReference type="HOGENOM" id="CLU_2046413_0_0_7"/>
<gene>
    <name evidence="1" type="ordered locus">HCD_00635</name>
</gene>
<proteinExistence type="predicted"/>